<evidence type="ECO:0000256" key="3">
    <source>
        <dbReference type="ARBA" id="ARBA00022786"/>
    </source>
</evidence>
<dbReference type="Proteomes" id="UP000585579">
    <property type="component" value="Unassembled WGS sequence"/>
</dbReference>
<dbReference type="GeneID" id="53688871"/>
<comment type="pathway">
    <text evidence="1">Protein modification; protein ubiquitination.</text>
</comment>
<dbReference type="SMART" id="SM00710">
    <property type="entry name" value="PbH1"/>
    <property type="match status" value="8"/>
</dbReference>
<evidence type="ECO:0000256" key="2">
    <source>
        <dbReference type="ARBA" id="ARBA00022737"/>
    </source>
</evidence>
<reference evidence="6" key="2">
    <citation type="submission" date="2018-10" db="EMBL/GenBank/DDBJ databases">
        <authorList>
            <person name="Fischer M.A."/>
            <person name="Kern T."/>
            <person name="Deppenmeier U."/>
            <person name="Schmitz R.A."/>
            <person name="Rother M."/>
        </authorList>
    </citation>
    <scope>NUCLEOTIDE SEQUENCE</scope>
    <source>
        <strain evidence="6">E03.2</strain>
    </source>
</reference>
<sequence length="571" mass="61522">MLIGDCRNRKRFSAAFFVVLFLFSSYVGSAEVIYVEPGNSIQAAVNNSTSGDIVIVKAGEYQENIFVNVSGIKISSESDSSGAVLLKARDGNSSVFRVKADNVTISGFNITGTGEITAAPEASNSINTSDQGSNSSNPGDTGENPVTDQAPDPESNAPVYLWDEIGCPPAGICLEQVNNCTIENNTFFENQYGVYLQNSRNCTLLKNTFFQNGIWLDEGCGKNLLINNIIEGSNLIIGAHCWDNIMFQNHVSNGNGISIACCGGNNLVSRNEIVNCSTGIDIYDVQARTVLRDNLITGCREGIYLTFVFDSRIYNNTISNGNTGILLKEDCHDNELSNNIIAANNESGIYLLDYSADNRIYNNCFNNSINVKAENAEGNVWNTTQSDGTNIIGGPNLGGNFWANLEGTGFSQVSNDSNSDGICDLPYNVNGSDFDYLPLARPPPVTAVDLTVIIGIPETNNTSEVPIELDRRAIDFGTLLSGQSAEQSVKPQVLKVSNTGKSNVSLSAEVRDFSGTLFSEGIYISSTPWSDFSEVIPSNTSKDFEIILRAPANYSGDGTEKGSLIFLAKQI</sequence>
<name>A0A660HVX8_9EURY</name>
<protein>
    <submittedName>
        <fullName evidence="6">Cell surface protein</fullName>
    </submittedName>
</protein>
<evidence type="ECO:0000256" key="4">
    <source>
        <dbReference type="SAM" id="MobiDB-lite"/>
    </source>
</evidence>
<dbReference type="OrthoDB" id="36243at2157"/>
<dbReference type="NCBIfam" id="TIGR03804">
    <property type="entry name" value="para_beta_helix"/>
    <property type="match status" value="1"/>
</dbReference>
<dbReference type="EMBL" id="JAAYQL010000002">
    <property type="protein sequence ID" value="NLK31275.1"/>
    <property type="molecule type" value="Genomic_DNA"/>
</dbReference>
<dbReference type="RefSeq" id="WP_054297696.1">
    <property type="nucleotide sequence ID" value="NZ_CP032683.1"/>
</dbReference>
<dbReference type="InterPro" id="IPR051550">
    <property type="entry name" value="SCF-Subunits/Alg-Epimerases"/>
</dbReference>
<evidence type="ECO:0000313" key="9">
    <source>
        <dbReference type="Proteomes" id="UP000585579"/>
    </source>
</evidence>
<proteinExistence type="predicted"/>
<dbReference type="EMBL" id="CP032683">
    <property type="protein sequence ID" value="AYK16453.1"/>
    <property type="molecule type" value="Genomic_DNA"/>
</dbReference>
<reference evidence="6 8" key="1">
    <citation type="journal article" date="2016" name="Int. J. Syst. Evol. Microbiol.">
        <title>Methanosarcina flavescens sp. nov., a methanogenic archaeon isolated from a full-scale anaerobic digester.</title>
        <authorList>
            <person name="Kern T."/>
            <person name="Fischer M.A."/>
            <person name="Deppenmeier U."/>
            <person name="Schmitz R.A."/>
            <person name="Rother M."/>
        </authorList>
    </citation>
    <scope>NUCLEOTIDE SEQUENCE [LARGE SCALE GENOMIC DNA]</scope>
    <source>
        <strain evidence="6 8">E03.2</strain>
    </source>
</reference>
<evidence type="ECO:0000313" key="6">
    <source>
        <dbReference type="EMBL" id="AYK16453.1"/>
    </source>
</evidence>
<dbReference type="PANTHER" id="PTHR22990">
    <property type="entry name" value="F-BOX ONLY PROTEIN"/>
    <property type="match status" value="1"/>
</dbReference>
<keyword evidence="8" id="KW-1185">Reference proteome</keyword>
<evidence type="ECO:0000313" key="7">
    <source>
        <dbReference type="EMBL" id="NLK31275.1"/>
    </source>
</evidence>
<organism evidence="6 8">
    <name type="scientific">Methanosarcina flavescens</name>
    <dbReference type="NCBI Taxonomy" id="1715806"/>
    <lineage>
        <taxon>Archaea</taxon>
        <taxon>Methanobacteriati</taxon>
        <taxon>Methanobacteriota</taxon>
        <taxon>Stenosarchaea group</taxon>
        <taxon>Methanomicrobia</taxon>
        <taxon>Methanosarcinales</taxon>
        <taxon>Methanosarcinaceae</taxon>
        <taxon>Methanosarcina</taxon>
    </lineage>
</organism>
<dbReference type="SUPFAM" id="SSF51126">
    <property type="entry name" value="Pectin lyase-like"/>
    <property type="match status" value="1"/>
</dbReference>
<feature type="compositionally biased region" description="Polar residues" evidence="4">
    <location>
        <begin position="122"/>
        <end position="147"/>
    </location>
</feature>
<dbReference type="InterPro" id="IPR006626">
    <property type="entry name" value="PbH1"/>
</dbReference>
<dbReference type="Proteomes" id="UP000053087">
    <property type="component" value="Chromosome"/>
</dbReference>
<dbReference type="KEGG" id="mfz:AOB57_012130"/>
<dbReference type="InterPro" id="IPR011050">
    <property type="entry name" value="Pectin_lyase_fold/virulence"/>
</dbReference>
<feature type="domain" description="Periplasmic copper-binding protein NosD beta helix" evidence="5">
    <location>
        <begin position="212"/>
        <end position="407"/>
    </location>
</feature>
<dbReference type="AlphaFoldDB" id="A0A660HVX8"/>
<evidence type="ECO:0000313" key="8">
    <source>
        <dbReference type="Proteomes" id="UP000053087"/>
    </source>
</evidence>
<accession>A0A660HVX8</accession>
<reference evidence="7 9" key="3">
    <citation type="journal article" date="2020" name="Biotechnol. Biofuels">
        <title>New insights from the biogas microbiome by comprehensive genome-resolved metagenomics of nearly 1600 species originating from multiple anaerobic digesters.</title>
        <authorList>
            <person name="Campanaro S."/>
            <person name="Treu L."/>
            <person name="Rodriguez-R L.M."/>
            <person name="Kovalovszki A."/>
            <person name="Ziels R.M."/>
            <person name="Maus I."/>
            <person name="Zhu X."/>
            <person name="Kougias P.G."/>
            <person name="Basile A."/>
            <person name="Luo G."/>
            <person name="Schluter A."/>
            <person name="Konstantinidis K.T."/>
            <person name="Angelidaki I."/>
        </authorList>
    </citation>
    <scope>NUCLEOTIDE SEQUENCE [LARGE SCALE GENOMIC DNA]</scope>
    <source>
        <strain evidence="7">AS22ysBPME_46</strain>
    </source>
</reference>
<keyword evidence="2" id="KW-0677">Repeat</keyword>
<evidence type="ECO:0000256" key="1">
    <source>
        <dbReference type="ARBA" id="ARBA00004906"/>
    </source>
</evidence>
<keyword evidence="3" id="KW-0833">Ubl conjugation pathway</keyword>
<dbReference type="Pfam" id="PF05048">
    <property type="entry name" value="NosD"/>
    <property type="match status" value="1"/>
</dbReference>
<gene>
    <name evidence="6" type="ORF">AOB57_012130</name>
    <name evidence="7" type="ORF">GX302_00100</name>
</gene>
<dbReference type="Gene3D" id="2.160.20.10">
    <property type="entry name" value="Single-stranded right-handed beta-helix, Pectin lyase-like"/>
    <property type="match status" value="2"/>
</dbReference>
<evidence type="ECO:0000259" key="5">
    <source>
        <dbReference type="Pfam" id="PF05048"/>
    </source>
</evidence>
<dbReference type="InterPro" id="IPR022441">
    <property type="entry name" value="Para_beta_helix_rpt-2"/>
</dbReference>
<dbReference type="InterPro" id="IPR012334">
    <property type="entry name" value="Pectin_lyas_fold"/>
</dbReference>
<feature type="region of interest" description="Disordered" evidence="4">
    <location>
        <begin position="119"/>
        <end position="155"/>
    </location>
</feature>
<dbReference type="PANTHER" id="PTHR22990:SF15">
    <property type="entry name" value="F-BOX ONLY PROTEIN 10"/>
    <property type="match status" value="1"/>
</dbReference>
<dbReference type="InterPro" id="IPR007742">
    <property type="entry name" value="NosD_dom"/>
</dbReference>